<evidence type="ECO:0000256" key="6">
    <source>
        <dbReference type="ARBA" id="ARBA00023136"/>
    </source>
</evidence>
<evidence type="ECO:0000256" key="4">
    <source>
        <dbReference type="ARBA" id="ARBA00022692"/>
    </source>
</evidence>
<feature type="transmembrane region" description="Helical" evidence="7">
    <location>
        <begin position="100"/>
        <end position="126"/>
    </location>
</feature>
<feature type="transmembrane region" description="Helical" evidence="7">
    <location>
        <begin position="173"/>
        <end position="192"/>
    </location>
</feature>
<feature type="transmembrane region" description="Helical" evidence="7">
    <location>
        <begin position="277"/>
        <end position="296"/>
    </location>
</feature>
<dbReference type="InterPro" id="IPR035906">
    <property type="entry name" value="MetI-like_sf"/>
</dbReference>
<comment type="subcellular location">
    <subcellularLocation>
        <location evidence="1 7">Cell membrane</location>
        <topology evidence="1 7">Multi-pass membrane protein</topology>
    </subcellularLocation>
</comment>
<dbReference type="Pfam" id="PF19300">
    <property type="entry name" value="BPD_transp_1_N"/>
    <property type="match status" value="1"/>
</dbReference>
<dbReference type="Proteomes" id="UP000239187">
    <property type="component" value="Chromosome"/>
</dbReference>
<dbReference type="PANTHER" id="PTHR43163">
    <property type="entry name" value="DIPEPTIDE TRANSPORT SYSTEM PERMEASE PROTEIN DPPB-RELATED"/>
    <property type="match status" value="1"/>
</dbReference>
<keyword evidence="4 7" id="KW-0812">Transmembrane</keyword>
<name>A0A2L0UGF1_9MICC</name>
<dbReference type="InterPro" id="IPR000515">
    <property type="entry name" value="MetI-like"/>
</dbReference>
<evidence type="ECO:0000256" key="2">
    <source>
        <dbReference type="ARBA" id="ARBA00022448"/>
    </source>
</evidence>
<dbReference type="PANTHER" id="PTHR43163:SF6">
    <property type="entry name" value="DIPEPTIDE TRANSPORT SYSTEM PERMEASE PROTEIN DPPB-RELATED"/>
    <property type="match status" value="1"/>
</dbReference>
<reference evidence="9 10" key="1">
    <citation type="submission" date="2017-11" db="EMBL/GenBank/DDBJ databases">
        <title>Draft genome of Arthrobacter agilis strain UMCV2, a plant growth-promoting rhizobacterium and biocontrol capacity of phytopathogenic fungi.</title>
        <authorList>
            <person name="Martinez-Camara R."/>
            <person name="Santoyo G."/>
            <person name="Moreno-Hagelsieb G."/>
            <person name="Valencia-Cantero E."/>
        </authorList>
    </citation>
    <scope>NUCLEOTIDE SEQUENCE [LARGE SCALE GENOMIC DNA]</scope>
    <source>
        <strain evidence="9 10">UMCV2</strain>
    </source>
</reference>
<dbReference type="Gene3D" id="1.10.3720.10">
    <property type="entry name" value="MetI-like"/>
    <property type="match status" value="1"/>
</dbReference>
<feature type="transmembrane region" description="Helical" evidence="7">
    <location>
        <begin position="138"/>
        <end position="161"/>
    </location>
</feature>
<organism evidence="9 10">
    <name type="scientific">Arthrobacter agilis</name>
    <dbReference type="NCBI Taxonomy" id="37921"/>
    <lineage>
        <taxon>Bacteria</taxon>
        <taxon>Bacillati</taxon>
        <taxon>Actinomycetota</taxon>
        <taxon>Actinomycetes</taxon>
        <taxon>Micrococcales</taxon>
        <taxon>Micrococcaceae</taxon>
        <taxon>Arthrobacter</taxon>
    </lineage>
</organism>
<evidence type="ECO:0000256" key="1">
    <source>
        <dbReference type="ARBA" id="ARBA00004651"/>
    </source>
</evidence>
<dbReference type="GO" id="GO:0071916">
    <property type="term" value="F:dipeptide transmembrane transporter activity"/>
    <property type="evidence" value="ECO:0007669"/>
    <property type="project" value="TreeGrafter"/>
</dbReference>
<feature type="domain" description="ABC transmembrane type-1" evidence="8">
    <location>
        <begin position="100"/>
        <end position="300"/>
    </location>
</feature>
<dbReference type="EMBL" id="CP024915">
    <property type="protein sequence ID" value="AUZ88297.1"/>
    <property type="molecule type" value="Genomic_DNA"/>
</dbReference>
<evidence type="ECO:0000313" key="10">
    <source>
        <dbReference type="Proteomes" id="UP000239187"/>
    </source>
</evidence>
<sequence>MPILRRILTRLLVGIGVLWGAATLTFLAVYLIPGDTALLILGGPDARPTAETLAQVRSDYLLDQPFIVQYGSYLGNLLQGDLGQSYRLRLPVTDAIGQQIGATAALAAAAVAVALPLTLAVAVLSAQRANWIRSIVSGVEVVLAATPTFIIGFALLIVFSFSLRWFPIGGNQGVAALVLPALTLGLAVFGTLSQVLRNELEDVLEQPFILTARSRGMRDLPVRVRHALRHAAIPVMTMSGFVVAALLGGSVIVETLFSRQGIGSLTLASVYNKDLPVIIGIVLLSAAVYVVVNLVIDLLYTLIDPKVVTA</sequence>
<keyword evidence="3" id="KW-1003">Cell membrane</keyword>
<proteinExistence type="inferred from homology"/>
<evidence type="ECO:0000256" key="7">
    <source>
        <dbReference type="RuleBase" id="RU363032"/>
    </source>
</evidence>
<keyword evidence="6 7" id="KW-0472">Membrane</keyword>
<dbReference type="InterPro" id="IPR045621">
    <property type="entry name" value="BPD_transp_1_N"/>
</dbReference>
<dbReference type="RefSeq" id="WP_208739420.1">
    <property type="nucleotide sequence ID" value="NZ_CP024915.1"/>
</dbReference>
<evidence type="ECO:0000259" key="8">
    <source>
        <dbReference type="PROSITE" id="PS50928"/>
    </source>
</evidence>
<gene>
    <name evidence="9" type="ORF">CVO76_12120</name>
</gene>
<evidence type="ECO:0000256" key="3">
    <source>
        <dbReference type="ARBA" id="ARBA00022475"/>
    </source>
</evidence>
<dbReference type="GO" id="GO:0005886">
    <property type="term" value="C:plasma membrane"/>
    <property type="evidence" value="ECO:0007669"/>
    <property type="project" value="UniProtKB-SubCell"/>
</dbReference>
<keyword evidence="2 7" id="KW-0813">Transport</keyword>
<keyword evidence="5 7" id="KW-1133">Transmembrane helix</keyword>
<dbReference type="SUPFAM" id="SSF161098">
    <property type="entry name" value="MetI-like"/>
    <property type="match status" value="1"/>
</dbReference>
<accession>A0A2L0UGF1</accession>
<dbReference type="AlphaFoldDB" id="A0A2L0UGF1"/>
<feature type="transmembrane region" description="Helical" evidence="7">
    <location>
        <begin position="233"/>
        <end position="257"/>
    </location>
</feature>
<evidence type="ECO:0000256" key="5">
    <source>
        <dbReference type="ARBA" id="ARBA00022989"/>
    </source>
</evidence>
<dbReference type="PROSITE" id="PS50928">
    <property type="entry name" value="ABC_TM1"/>
    <property type="match status" value="1"/>
</dbReference>
<feature type="transmembrane region" description="Helical" evidence="7">
    <location>
        <begin position="12"/>
        <end position="32"/>
    </location>
</feature>
<protein>
    <submittedName>
        <fullName evidence="9">ABC transporter permease</fullName>
    </submittedName>
</protein>
<evidence type="ECO:0000313" key="9">
    <source>
        <dbReference type="EMBL" id="AUZ88297.1"/>
    </source>
</evidence>
<comment type="similarity">
    <text evidence="7">Belongs to the binding-protein-dependent transport system permease family.</text>
</comment>
<dbReference type="Pfam" id="PF00528">
    <property type="entry name" value="BPD_transp_1"/>
    <property type="match status" value="1"/>
</dbReference>
<dbReference type="CDD" id="cd06261">
    <property type="entry name" value="TM_PBP2"/>
    <property type="match status" value="1"/>
</dbReference>